<accession>A3IY35</accession>
<name>A3IY35_9CHRO</name>
<evidence type="ECO:0000313" key="2">
    <source>
        <dbReference type="Proteomes" id="UP000003781"/>
    </source>
</evidence>
<dbReference type="AlphaFoldDB" id="A3IY35"/>
<keyword evidence="2" id="KW-1185">Reference proteome</keyword>
<dbReference type="Proteomes" id="UP000003781">
    <property type="component" value="Unassembled WGS sequence"/>
</dbReference>
<organism evidence="1 2">
    <name type="scientific">Crocosphaera chwakensis CCY0110</name>
    <dbReference type="NCBI Taxonomy" id="391612"/>
    <lineage>
        <taxon>Bacteria</taxon>
        <taxon>Bacillati</taxon>
        <taxon>Cyanobacteriota</taxon>
        <taxon>Cyanophyceae</taxon>
        <taxon>Oscillatoriophycideae</taxon>
        <taxon>Chroococcales</taxon>
        <taxon>Aphanothecaceae</taxon>
        <taxon>Crocosphaera</taxon>
        <taxon>Crocosphaera chwakensis</taxon>
    </lineage>
</organism>
<reference evidence="1 2" key="1">
    <citation type="submission" date="2007-03" db="EMBL/GenBank/DDBJ databases">
        <authorList>
            <person name="Stal L."/>
            <person name="Ferriera S."/>
            <person name="Johnson J."/>
            <person name="Kravitz S."/>
            <person name="Beeson K."/>
            <person name="Sutton G."/>
            <person name="Rogers Y.-H."/>
            <person name="Friedman R."/>
            <person name="Frazier M."/>
            <person name="Venter J.C."/>
        </authorList>
    </citation>
    <scope>NUCLEOTIDE SEQUENCE [LARGE SCALE GENOMIC DNA]</scope>
    <source>
        <strain evidence="1 2">CCY0110</strain>
    </source>
</reference>
<comment type="caution">
    <text evidence="1">The sequence shown here is derived from an EMBL/GenBank/DDBJ whole genome shotgun (WGS) entry which is preliminary data.</text>
</comment>
<sequence length="143" mass="16877">MPCVWASLSVAATKLKEIDTDNEIANSLLFELETAVHLTESFDKIWSSIYWNKSRKKTRVRVTITLTKLAQSIFDHITESIKLFDELCEQQEQLQTIEITNDWLEIHCCIARAKRTFDQYHYKLIKPLPLFEYLEKMKSHELP</sequence>
<proteinExistence type="predicted"/>
<evidence type="ECO:0000313" key="1">
    <source>
        <dbReference type="EMBL" id="EAZ88611.1"/>
    </source>
</evidence>
<dbReference type="EMBL" id="AAXW01000074">
    <property type="protein sequence ID" value="EAZ88611.1"/>
    <property type="molecule type" value="Genomic_DNA"/>
</dbReference>
<protein>
    <submittedName>
        <fullName evidence="1">Uncharacterized protein</fullName>
    </submittedName>
</protein>
<gene>
    <name evidence="1" type="ORF">CY0110_31440</name>
</gene>